<dbReference type="Proteomes" id="UP001602058">
    <property type="component" value="Unassembled WGS sequence"/>
</dbReference>
<dbReference type="RefSeq" id="WP_351081443.1">
    <property type="nucleotide sequence ID" value="NZ_JBEOZG010000013.1"/>
</dbReference>
<organism evidence="4 5">
    <name type="scientific">Streptomyces bluensis</name>
    <dbReference type="NCBI Taxonomy" id="33897"/>
    <lineage>
        <taxon>Bacteria</taxon>
        <taxon>Bacillati</taxon>
        <taxon>Actinomycetota</taxon>
        <taxon>Actinomycetes</taxon>
        <taxon>Kitasatosporales</taxon>
        <taxon>Streptomycetaceae</taxon>
        <taxon>Streptomyces</taxon>
    </lineage>
</organism>
<reference evidence="4 5" key="1">
    <citation type="submission" date="2024-10" db="EMBL/GenBank/DDBJ databases">
        <title>The Natural Products Discovery Center: Release of the First 8490 Sequenced Strains for Exploring Actinobacteria Biosynthetic Diversity.</title>
        <authorList>
            <person name="Kalkreuter E."/>
            <person name="Kautsar S.A."/>
            <person name="Yang D."/>
            <person name="Bader C.D."/>
            <person name="Teijaro C.N."/>
            <person name="Fluegel L."/>
            <person name="Davis C.M."/>
            <person name="Simpson J.R."/>
            <person name="Lauterbach L."/>
            <person name="Steele A.D."/>
            <person name="Gui C."/>
            <person name="Meng S."/>
            <person name="Li G."/>
            <person name="Viehrig K."/>
            <person name="Ye F."/>
            <person name="Su P."/>
            <person name="Kiefer A.F."/>
            <person name="Nichols A."/>
            <person name="Cepeda A.J."/>
            <person name="Yan W."/>
            <person name="Fan B."/>
            <person name="Jiang Y."/>
            <person name="Adhikari A."/>
            <person name="Zheng C.-J."/>
            <person name="Schuster L."/>
            <person name="Cowan T.M."/>
            <person name="Smanski M.J."/>
            <person name="Chevrette M.G."/>
            <person name="De Carvalho L.P.S."/>
            <person name="Shen B."/>
        </authorList>
    </citation>
    <scope>NUCLEOTIDE SEQUENCE [LARGE SCALE GENOMIC DNA]</scope>
    <source>
        <strain evidence="4 5">NPDC001390</strain>
    </source>
</reference>
<gene>
    <name evidence="4" type="ORF">ACFY1D_39935</name>
</gene>
<sequence length="368" mass="39501">MTGPQEARLQEAPLQEAGPRRVLVTGGSGFLGAEICRQLVGRGTETASLSRRPSTVLDRLGVRQHVGDLADTDAVGKAVTGCDAVIHNAALAGVSGPLRPYWTTNVEGTRNVLDQCRAHGVRTLVYTSTASVVFRTGGLENADERTPCPERHLAAYPLSKARAEALVLRSDGSDLATVSLRPHLIWGPDDPHFLPALTRAARGRHLIMPGRGTNLVDTTHLRTAAHAHLLALDRLHRGEPVNGRAYFITQGEPCPLAAMATLYLAATGIRVAWRSVPPALVHGAATVQEAAARLTGSPRTHTLSRFLVNELTHPHWFDITAARRDLGFTPPVGLVDGLRELAHTSGRPEILNRALAELAELAELAPER</sequence>
<dbReference type="InterPro" id="IPR036291">
    <property type="entry name" value="NAD(P)-bd_dom_sf"/>
</dbReference>
<feature type="domain" description="3-beta hydroxysteroid dehydrogenase/isomerase" evidence="3">
    <location>
        <begin position="23"/>
        <end position="269"/>
    </location>
</feature>
<dbReference type="PANTHER" id="PTHR43245:SF51">
    <property type="entry name" value="SHORT CHAIN DEHYDROGENASE_REDUCTASE FAMILY 42E, MEMBER 2"/>
    <property type="match status" value="1"/>
</dbReference>
<protein>
    <submittedName>
        <fullName evidence="4">NAD-dependent epimerase/dehydratase family protein</fullName>
    </submittedName>
</protein>
<dbReference type="PANTHER" id="PTHR43245">
    <property type="entry name" value="BIFUNCTIONAL POLYMYXIN RESISTANCE PROTEIN ARNA"/>
    <property type="match status" value="1"/>
</dbReference>
<evidence type="ECO:0000313" key="4">
    <source>
        <dbReference type="EMBL" id="MFF4527538.1"/>
    </source>
</evidence>
<comment type="similarity">
    <text evidence="1">Belongs to the 3-beta-HSD family.</text>
</comment>
<dbReference type="SUPFAM" id="SSF51735">
    <property type="entry name" value="NAD(P)-binding Rossmann-fold domains"/>
    <property type="match status" value="1"/>
</dbReference>
<name>A0ABW6UZG1_9ACTN</name>
<dbReference type="EMBL" id="JBIAWJ010000039">
    <property type="protein sequence ID" value="MFF4527538.1"/>
    <property type="molecule type" value="Genomic_DNA"/>
</dbReference>
<comment type="caution">
    <text evidence="4">The sequence shown here is derived from an EMBL/GenBank/DDBJ whole genome shotgun (WGS) entry which is preliminary data.</text>
</comment>
<evidence type="ECO:0000313" key="5">
    <source>
        <dbReference type="Proteomes" id="UP001602058"/>
    </source>
</evidence>
<accession>A0ABW6UZG1</accession>
<evidence type="ECO:0000256" key="2">
    <source>
        <dbReference type="ARBA" id="ARBA00023002"/>
    </source>
</evidence>
<dbReference type="Gene3D" id="3.40.50.720">
    <property type="entry name" value="NAD(P)-binding Rossmann-like Domain"/>
    <property type="match status" value="1"/>
</dbReference>
<dbReference type="InterPro" id="IPR002225">
    <property type="entry name" value="3Beta_OHSteriod_DH/Estase"/>
</dbReference>
<dbReference type="Pfam" id="PF01073">
    <property type="entry name" value="3Beta_HSD"/>
    <property type="match status" value="1"/>
</dbReference>
<keyword evidence="2" id="KW-0560">Oxidoreductase</keyword>
<evidence type="ECO:0000259" key="3">
    <source>
        <dbReference type="Pfam" id="PF01073"/>
    </source>
</evidence>
<proteinExistence type="inferred from homology"/>
<dbReference type="InterPro" id="IPR050177">
    <property type="entry name" value="Lipid_A_modif_metabolic_enz"/>
</dbReference>
<evidence type="ECO:0000256" key="1">
    <source>
        <dbReference type="ARBA" id="ARBA00009219"/>
    </source>
</evidence>
<keyword evidence="5" id="KW-1185">Reference proteome</keyword>